<dbReference type="GO" id="GO:0052689">
    <property type="term" value="F:carboxylic ester hydrolase activity"/>
    <property type="evidence" value="ECO:0007669"/>
    <property type="project" value="TreeGrafter"/>
</dbReference>
<dbReference type="EC" id="3.1.2.22" evidence="2"/>
<evidence type="ECO:0000256" key="2">
    <source>
        <dbReference type="ARBA" id="ARBA00012423"/>
    </source>
</evidence>
<comment type="caution">
    <text evidence="5">The sequence shown here is derived from an EMBL/GenBank/DDBJ whole genome shotgun (WGS) entry which is preliminary data.</text>
</comment>
<evidence type="ECO:0000313" key="5">
    <source>
        <dbReference type="EMBL" id="KAK7794336.1"/>
    </source>
</evidence>
<evidence type="ECO:0000259" key="4">
    <source>
        <dbReference type="Pfam" id="PF02230"/>
    </source>
</evidence>
<gene>
    <name evidence="5" type="ORF">R5R35_011271</name>
</gene>
<evidence type="ECO:0000313" key="6">
    <source>
        <dbReference type="Proteomes" id="UP001378592"/>
    </source>
</evidence>
<dbReference type="Proteomes" id="UP001378592">
    <property type="component" value="Unassembled WGS sequence"/>
</dbReference>
<keyword evidence="6" id="KW-1185">Reference proteome</keyword>
<dbReference type="InterPro" id="IPR029058">
    <property type="entry name" value="AB_hydrolase_fold"/>
</dbReference>
<dbReference type="InterPro" id="IPR050565">
    <property type="entry name" value="LYPA1-2/EST-like"/>
</dbReference>
<accession>A0AAN9VGD8</accession>
<dbReference type="PANTHER" id="PTHR10655">
    <property type="entry name" value="LYSOPHOSPHOLIPASE-RELATED"/>
    <property type="match status" value="1"/>
</dbReference>
<sequence>MSVSMGTNVVRVMPTGKHTGTVIFLHGSGDTGQGVREWIKTLLGKDLTFPNLKLLYPTAPLRPYTPLDGHNSYVWFDRQRISPDVPEHLETINSSAEQLSQLVRNEINDGILLRNIVIGGFSMGGAMAMHLGYRSLFGIGGVFALSSFLNDNSIVYKELSNQVGDGHVPPLFMCHGDRDELVYLSWGQQTFELLKKNGVEGQFHILKDAFHELKKRELRLLNDWLLERVPIAS</sequence>
<organism evidence="5 6">
    <name type="scientific">Gryllus longicercus</name>
    <dbReference type="NCBI Taxonomy" id="2509291"/>
    <lineage>
        <taxon>Eukaryota</taxon>
        <taxon>Metazoa</taxon>
        <taxon>Ecdysozoa</taxon>
        <taxon>Arthropoda</taxon>
        <taxon>Hexapoda</taxon>
        <taxon>Insecta</taxon>
        <taxon>Pterygota</taxon>
        <taxon>Neoptera</taxon>
        <taxon>Polyneoptera</taxon>
        <taxon>Orthoptera</taxon>
        <taxon>Ensifera</taxon>
        <taxon>Gryllidea</taxon>
        <taxon>Grylloidea</taxon>
        <taxon>Gryllidae</taxon>
        <taxon>Gryllinae</taxon>
        <taxon>Gryllus</taxon>
    </lineage>
</organism>
<dbReference type="AlphaFoldDB" id="A0AAN9VGD8"/>
<name>A0AAN9VGD8_9ORTH</name>
<reference evidence="5 6" key="1">
    <citation type="submission" date="2024-03" db="EMBL/GenBank/DDBJ databases">
        <title>The genome assembly and annotation of the cricket Gryllus longicercus Weissman &amp; Gray.</title>
        <authorList>
            <person name="Szrajer S."/>
            <person name="Gray D."/>
            <person name="Ylla G."/>
        </authorList>
    </citation>
    <scope>NUCLEOTIDE SEQUENCE [LARGE SCALE GENOMIC DNA]</scope>
    <source>
        <strain evidence="5">DAG 2021-001</strain>
        <tissue evidence="5">Whole body minus gut</tissue>
    </source>
</reference>
<keyword evidence="3" id="KW-0378">Hydrolase</keyword>
<dbReference type="EMBL" id="JAZDUA010000337">
    <property type="protein sequence ID" value="KAK7794336.1"/>
    <property type="molecule type" value="Genomic_DNA"/>
</dbReference>
<dbReference type="GO" id="GO:0008474">
    <property type="term" value="F:palmitoyl-(protein) hydrolase activity"/>
    <property type="evidence" value="ECO:0007669"/>
    <property type="project" value="UniProtKB-EC"/>
</dbReference>
<protein>
    <recommendedName>
        <fullName evidence="2">palmitoyl-protein hydrolase</fullName>
        <ecNumber evidence="2">3.1.2.22</ecNumber>
    </recommendedName>
</protein>
<feature type="domain" description="Phospholipase/carboxylesterase/thioesterase" evidence="4">
    <location>
        <begin position="13"/>
        <end position="224"/>
    </location>
</feature>
<comment type="similarity">
    <text evidence="1">Belongs to the AB hydrolase superfamily. AB hydrolase 2 family.</text>
</comment>
<dbReference type="GO" id="GO:0005737">
    <property type="term" value="C:cytoplasm"/>
    <property type="evidence" value="ECO:0007669"/>
    <property type="project" value="TreeGrafter"/>
</dbReference>
<dbReference type="InterPro" id="IPR003140">
    <property type="entry name" value="PLipase/COase/thioEstase"/>
</dbReference>
<dbReference type="SUPFAM" id="SSF53474">
    <property type="entry name" value="alpha/beta-Hydrolases"/>
    <property type="match status" value="1"/>
</dbReference>
<dbReference type="PANTHER" id="PTHR10655:SF17">
    <property type="entry name" value="LYSOPHOSPHOLIPASE-LIKE PROTEIN 1"/>
    <property type="match status" value="1"/>
</dbReference>
<proteinExistence type="inferred from homology"/>
<dbReference type="Pfam" id="PF02230">
    <property type="entry name" value="Abhydrolase_2"/>
    <property type="match status" value="1"/>
</dbReference>
<evidence type="ECO:0000256" key="1">
    <source>
        <dbReference type="ARBA" id="ARBA00006499"/>
    </source>
</evidence>
<evidence type="ECO:0000256" key="3">
    <source>
        <dbReference type="ARBA" id="ARBA00022801"/>
    </source>
</evidence>
<dbReference type="Gene3D" id="3.40.50.1820">
    <property type="entry name" value="alpha/beta hydrolase"/>
    <property type="match status" value="1"/>
</dbReference>